<organism evidence="1 2">
    <name type="scientific">Verticillium longisporum</name>
    <name type="common">Verticillium dahliae var. longisporum</name>
    <dbReference type="NCBI Taxonomy" id="100787"/>
    <lineage>
        <taxon>Eukaryota</taxon>
        <taxon>Fungi</taxon>
        <taxon>Dikarya</taxon>
        <taxon>Ascomycota</taxon>
        <taxon>Pezizomycotina</taxon>
        <taxon>Sordariomycetes</taxon>
        <taxon>Hypocreomycetidae</taxon>
        <taxon>Glomerellales</taxon>
        <taxon>Plectosphaerellaceae</taxon>
        <taxon>Verticillium</taxon>
    </lineage>
</organism>
<evidence type="ECO:0000313" key="1">
    <source>
        <dbReference type="EMBL" id="CRK32554.1"/>
    </source>
</evidence>
<proteinExistence type="predicted"/>
<sequence>QHILPLCDDGRLRGLGRQCLLLVEVG</sequence>
<feature type="non-terminal residue" evidence="1">
    <location>
        <position position="1"/>
    </location>
</feature>
<protein>
    <submittedName>
        <fullName evidence="1">Uncharacterized protein</fullName>
    </submittedName>
</protein>
<name>A0A0G4ME66_VERLO</name>
<dbReference type="EMBL" id="CVQI01024780">
    <property type="protein sequence ID" value="CRK32554.1"/>
    <property type="molecule type" value="Genomic_DNA"/>
</dbReference>
<evidence type="ECO:0000313" key="2">
    <source>
        <dbReference type="Proteomes" id="UP000045706"/>
    </source>
</evidence>
<dbReference type="Proteomes" id="UP000045706">
    <property type="component" value="Unassembled WGS sequence"/>
</dbReference>
<accession>A0A0G4ME66</accession>
<dbReference type="AlphaFoldDB" id="A0A0G4ME66"/>
<gene>
    <name evidence="1" type="ORF">BN1723_014638</name>
</gene>
<reference evidence="2" key="1">
    <citation type="submission" date="2015-05" db="EMBL/GenBank/DDBJ databases">
        <authorList>
            <person name="Fogelqvist Johan"/>
        </authorList>
    </citation>
    <scope>NUCLEOTIDE SEQUENCE [LARGE SCALE GENOMIC DNA]</scope>
</reference>